<name>A0A1I0BR36_9FIRM</name>
<sequence length="60" mass="7263">MDIEEANRRGLEICIDGKEYTYSDIMRRKRYLVKENADYMSDYIYDEHGKVVGIYYDKVK</sequence>
<dbReference type="EMBL" id="FOHN01000008">
    <property type="protein sequence ID" value="SET09105.1"/>
    <property type="molecule type" value="Genomic_DNA"/>
</dbReference>
<evidence type="ECO:0000313" key="1">
    <source>
        <dbReference type="EMBL" id="SET09105.1"/>
    </source>
</evidence>
<reference evidence="1 2" key="1">
    <citation type="submission" date="2016-10" db="EMBL/GenBank/DDBJ databases">
        <authorList>
            <person name="de Groot N.N."/>
        </authorList>
    </citation>
    <scope>NUCLEOTIDE SEQUENCE [LARGE SCALE GENOMIC DNA]</scope>
    <source>
        <strain evidence="1 2">DSM 1801</strain>
    </source>
</reference>
<dbReference type="Proteomes" id="UP000199800">
    <property type="component" value="Unassembled WGS sequence"/>
</dbReference>
<dbReference type="AlphaFoldDB" id="A0A1I0BR36"/>
<keyword evidence="2" id="KW-1185">Reference proteome</keyword>
<accession>A0A1I0BR36</accession>
<organism evidence="1 2">
    <name type="scientific">[Clostridium] polysaccharolyticum</name>
    <dbReference type="NCBI Taxonomy" id="29364"/>
    <lineage>
        <taxon>Bacteria</taxon>
        <taxon>Bacillati</taxon>
        <taxon>Bacillota</taxon>
        <taxon>Clostridia</taxon>
        <taxon>Lachnospirales</taxon>
        <taxon>Lachnospiraceae</taxon>
    </lineage>
</organism>
<dbReference type="STRING" id="29364.SAMN04487772_10845"/>
<protein>
    <submittedName>
        <fullName evidence="1">Uncharacterized protein</fullName>
    </submittedName>
</protein>
<proteinExistence type="predicted"/>
<gene>
    <name evidence="1" type="ORF">SAMN04487772_10845</name>
</gene>
<evidence type="ECO:0000313" key="2">
    <source>
        <dbReference type="Proteomes" id="UP000199800"/>
    </source>
</evidence>